<reference evidence="3" key="1">
    <citation type="submission" date="2019-04" db="EMBL/GenBank/DDBJ databases">
        <title>Evolution of Biomass-Degrading Anaerobic Consortia Revealed by Metagenomics.</title>
        <authorList>
            <person name="Peng X."/>
        </authorList>
    </citation>
    <scope>NUCLEOTIDE SEQUENCE</scope>
    <source>
        <strain evidence="3">SIG13</strain>
    </source>
</reference>
<name>A0A8T3VIT9_9EURY</name>
<proteinExistence type="predicted"/>
<accession>A0A8T3VIT9</accession>
<feature type="domain" description="DUF4143" evidence="2">
    <location>
        <begin position="288"/>
        <end position="430"/>
    </location>
</feature>
<keyword evidence="3" id="KW-0067">ATP-binding</keyword>
<dbReference type="Gene3D" id="3.40.50.300">
    <property type="entry name" value="P-loop containing nucleotide triphosphate hydrolases"/>
    <property type="match status" value="1"/>
</dbReference>
<gene>
    <name evidence="3" type="ORF">E7Z74_04425</name>
</gene>
<dbReference type="PANTHER" id="PTHR42990:SF1">
    <property type="entry name" value="AAA+ ATPASE DOMAIN-CONTAINING PROTEIN"/>
    <property type="match status" value="1"/>
</dbReference>
<keyword evidence="3" id="KW-0547">Nucleotide-binding</keyword>
<dbReference type="InterPro" id="IPR027417">
    <property type="entry name" value="P-loop_NTPase"/>
</dbReference>
<dbReference type="Proteomes" id="UP000713479">
    <property type="component" value="Unassembled WGS sequence"/>
</dbReference>
<dbReference type="SUPFAM" id="SSF52540">
    <property type="entry name" value="P-loop containing nucleoside triphosphate hydrolases"/>
    <property type="match status" value="1"/>
</dbReference>
<dbReference type="InterPro" id="IPR041682">
    <property type="entry name" value="AAA_14"/>
</dbReference>
<evidence type="ECO:0000313" key="4">
    <source>
        <dbReference type="Proteomes" id="UP000713479"/>
    </source>
</evidence>
<comment type="caution">
    <text evidence="3">The sequence shown here is derived from an EMBL/GenBank/DDBJ whole genome shotgun (WGS) entry which is preliminary data.</text>
</comment>
<dbReference type="Pfam" id="PF13173">
    <property type="entry name" value="AAA_14"/>
    <property type="match status" value="1"/>
</dbReference>
<dbReference type="PANTHER" id="PTHR42990">
    <property type="entry name" value="ATPASE"/>
    <property type="match status" value="1"/>
</dbReference>
<evidence type="ECO:0000313" key="3">
    <source>
        <dbReference type="EMBL" id="MBE6510497.1"/>
    </source>
</evidence>
<organism evidence="3 4">
    <name type="scientific">Methanobrevibacter millerae</name>
    <dbReference type="NCBI Taxonomy" id="230361"/>
    <lineage>
        <taxon>Archaea</taxon>
        <taxon>Methanobacteriati</taxon>
        <taxon>Methanobacteriota</taxon>
        <taxon>Methanomada group</taxon>
        <taxon>Methanobacteria</taxon>
        <taxon>Methanobacteriales</taxon>
        <taxon>Methanobacteriaceae</taxon>
        <taxon>Methanobrevibacter</taxon>
    </lineage>
</organism>
<protein>
    <submittedName>
        <fullName evidence="3">ATP-binding protein</fullName>
    </submittedName>
</protein>
<dbReference type="EMBL" id="SUTF01000005">
    <property type="protein sequence ID" value="MBE6510497.1"/>
    <property type="molecule type" value="Genomic_DNA"/>
</dbReference>
<evidence type="ECO:0000259" key="2">
    <source>
        <dbReference type="Pfam" id="PF13635"/>
    </source>
</evidence>
<dbReference type="Pfam" id="PF13635">
    <property type="entry name" value="DUF4143"/>
    <property type="match status" value="1"/>
</dbReference>
<dbReference type="InterPro" id="IPR025420">
    <property type="entry name" value="DUF4143"/>
</dbReference>
<feature type="domain" description="AAA" evidence="1">
    <location>
        <begin position="56"/>
        <end position="192"/>
    </location>
</feature>
<sequence length="480" mass="55311">MTSKTKLINYIHAKQRETPILVKNHLKDIDYSRLKFNEFKNHIDNFIVANSEYYNRFFMMSGLRGVGKTTVLYQLYEYLTKEKNVSKSDIFYLDVHDLKTSYDVPIKDIVDLYLEDIHGTTAVNLNKKIFLFVDEAQLDIGWANYAKLLFDKTFNIFMIFTGSSALNLEINADASRRIMKEQLFPCNFSEYLIFNYGLNLTKNNFMDILLKRDESNIEKAIECESLIKKDLLELNNDPEIILKKFLHYGAFPFSFKMTEVDTHRLTNDLIERIVQEDLRYFASFNKVSNESILRLISYLSTKKPGSTSNSALAQSLNLNIRTVNNILDALEKSQLIFSINAYGSAGKILNKPKQHFFLTPCLKSAINYRVGRYDLNHEKCYAVLAENMVASTLKRFADESFNSLGIFYDANKKGVDFIVKIFDDIVPIEVGVGKKTKSQLTRAKNRYSADYGVLVSNRTSTIEFKDDILYIPLISFSLIG</sequence>
<evidence type="ECO:0000259" key="1">
    <source>
        <dbReference type="Pfam" id="PF13173"/>
    </source>
</evidence>
<dbReference type="GO" id="GO:0005524">
    <property type="term" value="F:ATP binding"/>
    <property type="evidence" value="ECO:0007669"/>
    <property type="project" value="UniProtKB-KW"/>
</dbReference>
<dbReference type="AlphaFoldDB" id="A0A8T3VIT9"/>